<accession>A0A1W1X6Q0</accession>
<evidence type="ECO:0000256" key="9">
    <source>
        <dbReference type="SAM" id="Phobius"/>
    </source>
</evidence>
<dbReference type="RefSeq" id="WP_084056303.1">
    <property type="nucleotide sequence ID" value="NZ_FWXF01000002.1"/>
</dbReference>
<dbReference type="InterPro" id="IPR012902">
    <property type="entry name" value="N_methyl_site"/>
</dbReference>
<evidence type="ECO:0000256" key="7">
    <source>
        <dbReference type="ARBA" id="ARBA00022989"/>
    </source>
</evidence>
<evidence type="ECO:0000256" key="8">
    <source>
        <dbReference type="ARBA" id="ARBA00023136"/>
    </source>
</evidence>
<dbReference type="Pfam" id="PF07963">
    <property type="entry name" value="N_methyl"/>
    <property type="match status" value="1"/>
</dbReference>
<keyword evidence="7 9" id="KW-1133">Transmembrane helix</keyword>
<dbReference type="PROSITE" id="PS00409">
    <property type="entry name" value="PROKAR_NTER_METHYL"/>
    <property type="match status" value="1"/>
</dbReference>
<sequence>MAAAAKRNSRGFTLIEVLVAMVVLAVGLLGTLAGIIRVLDINVRNDLRNEAVKIAQERLEILRNTSYAAIDDDNVTTSRQIRKNTNWNFQVVQKVNSNGGPLKGVEIEVRWSYKNRSHSYRLETVIHQPVS</sequence>
<dbReference type="AlphaFoldDB" id="A0A1W1X6Q0"/>
<keyword evidence="5" id="KW-0997">Cell inner membrane</keyword>
<dbReference type="PANTHER" id="PTHR38779:SF2">
    <property type="entry name" value="TYPE II SECRETION SYSTEM PROTEIN I-RELATED"/>
    <property type="match status" value="1"/>
</dbReference>
<dbReference type="GO" id="GO:0015628">
    <property type="term" value="P:protein secretion by the type II secretion system"/>
    <property type="evidence" value="ECO:0007669"/>
    <property type="project" value="InterPro"/>
</dbReference>
<evidence type="ECO:0000256" key="3">
    <source>
        <dbReference type="ARBA" id="ARBA00022475"/>
    </source>
</evidence>
<gene>
    <name evidence="10" type="ORF">SAMN02746041_00693</name>
</gene>
<evidence type="ECO:0000256" key="1">
    <source>
        <dbReference type="ARBA" id="ARBA00004377"/>
    </source>
</evidence>
<keyword evidence="3" id="KW-1003">Cell membrane</keyword>
<dbReference type="EMBL" id="FWXF01000002">
    <property type="protein sequence ID" value="SMC19493.1"/>
    <property type="molecule type" value="Genomic_DNA"/>
</dbReference>
<feature type="transmembrane region" description="Helical" evidence="9">
    <location>
        <begin position="12"/>
        <end position="36"/>
    </location>
</feature>
<reference evidence="10 11" key="1">
    <citation type="submission" date="2017-04" db="EMBL/GenBank/DDBJ databases">
        <authorList>
            <person name="Afonso C.L."/>
            <person name="Miller P.J."/>
            <person name="Scott M.A."/>
            <person name="Spackman E."/>
            <person name="Goraichik I."/>
            <person name="Dimitrov K.M."/>
            <person name="Suarez D.L."/>
            <person name="Swayne D.E."/>
        </authorList>
    </citation>
    <scope>NUCLEOTIDE SEQUENCE [LARGE SCALE GENOMIC DNA]</scope>
    <source>
        <strain evidence="10 11">DSM 13146</strain>
    </source>
</reference>
<keyword evidence="4" id="KW-0488">Methylation</keyword>
<organism evidence="10 11">
    <name type="scientific">Desulfacinum hydrothermale DSM 13146</name>
    <dbReference type="NCBI Taxonomy" id="1121390"/>
    <lineage>
        <taxon>Bacteria</taxon>
        <taxon>Pseudomonadati</taxon>
        <taxon>Thermodesulfobacteriota</taxon>
        <taxon>Syntrophobacteria</taxon>
        <taxon>Syntrophobacterales</taxon>
        <taxon>Syntrophobacteraceae</taxon>
        <taxon>Desulfacinum</taxon>
    </lineage>
</organism>
<protein>
    <submittedName>
        <fullName evidence="10">Type IV pilus assembly protein PilV</fullName>
    </submittedName>
</protein>
<keyword evidence="8 9" id="KW-0472">Membrane</keyword>
<dbReference type="PANTHER" id="PTHR38779">
    <property type="entry name" value="TYPE II SECRETION SYSTEM PROTEIN I-RELATED"/>
    <property type="match status" value="1"/>
</dbReference>
<evidence type="ECO:0000313" key="11">
    <source>
        <dbReference type="Proteomes" id="UP000192783"/>
    </source>
</evidence>
<keyword evidence="11" id="KW-1185">Reference proteome</keyword>
<evidence type="ECO:0000256" key="4">
    <source>
        <dbReference type="ARBA" id="ARBA00022481"/>
    </source>
</evidence>
<evidence type="ECO:0000256" key="6">
    <source>
        <dbReference type="ARBA" id="ARBA00022692"/>
    </source>
</evidence>
<dbReference type="STRING" id="1121390.SAMN02746041_00693"/>
<dbReference type="Proteomes" id="UP000192783">
    <property type="component" value="Unassembled WGS sequence"/>
</dbReference>
<dbReference type="GO" id="GO:0005886">
    <property type="term" value="C:plasma membrane"/>
    <property type="evidence" value="ECO:0007669"/>
    <property type="project" value="UniProtKB-SubCell"/>
</dbReference>
<evidence type="ECO:0000256" key="2">
    <source>
        <dbReference type="ARBA" id="ARBA00008358"/>
    </source>
</evidence>
<name>A0A1W1X6Q0_9BACT</name>
<evidence type="ECO:0000313" key="10">
    <source>
        <dbReference type="EMBL" id="SMC19493.1"/>
    </source>
</evidence>
<dbReference type="GO" id="GO:0015627">
    <property type="term" value="C:type II protein secretion system complex"/>
    <property type="evidence" value="ECO:0007669"/>
    <property type="project" value="InterPro"/>
</dbReference>
<dbReference type="InterPro" id="IPR010052">
    <property type="entry name" value="T2SS_protein-GspI"/>
</dbReference>
<proteinExistence type="inferred from homology"/>
<keyword evidence="6 9" id="KW-0812">Transmembrane</keyword>
<comment type="subcellular location">
    <subcellularLocation>
        <location evidence="1">Cell inner membrane</location>
        <topology evidence="1">Single-pass membrane protein</topology>
    </subcellularLocation>
</comment>
<dbReference type="OrthoDB" id="5476657at2"/>
<evidence type="ECO:0000256" key="5">
    <source>
        <dbReference type="ARBA" id="ARBA00022519"/>
    </source>
</evidence>
<dbReference type="NCBIfam" id="TIGR02532">
    <property type="entry name" value="IV_pilin_GFxxxE"/>
    <property type="match status" value="1"/>
</dbReference>
<comment type="similarity">
    <text evidence="2">Belongs to the GSP I family.</text>
</comment>